<dbReference type="GO" id="GO:0006457">
    <property type="term" value="P:protein folding"/>
    <property type="evidence" value="ECO:0007669"/>
    <property type="project" value="TreeGrafter"/>
</dbReference>
<dbReference type="SUPFAM" id="SSF50891">
    <property type="entry name" value="Cyclophilin-like"/>
    <property type="match status" value="1"/>
</dbReference>
<comment type="caution">
    <text evidence="3">The sequence shown here is derived from an EMBL/GenBank/DDBJ whole genome shotgun (WGS) entry which is preliminary data.</text>
</comment>
<dbReference type="PANTHER" id="PTHR11071">
    <property type="entry name" value="PEPTIDYL-PROLYL CIS-TRANS ISOMERASE"/>
    <property type="match status" value="1"/>
</dbReference>
<dbReference type="AlphaFoldDB" id="A0A834Y0B9"/>
<reference evidence="3 4" key="1">
    <citation type="submission" date="2020-08" db="EMBL/GenBank/DDBJ databases">
        <title>Aphidius gifuensis genome sequencing and assembly.</title>
        <authorList>
            <person name="Du Z."/>
        </authorList>
    </citation>
    <scope>NUCLEOTIDE SEQUENCE [LARGE SCALE GENOMIC DNA]</scope>
    <source>
        <strain evidence="3">YNYX2018</strain>
        <tissue evidence="3">Adults</tissue>
    </source>
</reference>
<proteinExistence type="inferred from homology"/>
<organism evidence="3 4">
    <name type="scientific">Aphidius gifuensis</name>
    <name type="common">Parasitoid wasp</name>
    <dbReference type="NCBI Taxonomy" id="684658"/>
    <lineage>
        <taxon>Eukaryota</taxon>
        <taxon>Metazoa</taxon>
        <taxon>Ecdysozoa</taxon>
        <taxon>Arthropoda</taxon>
        <taxon>Hexapoda</taxon>
        <taxon>Insecta</taxon>
        <taxon>Pterygota</taxon>
        <taxon>Neoptera</taxon>
        <taxon>Endopterygota</taxon>
        <taxon>Hymenoptera</taxon>
        <taxon>Apocrita</taxon>
        <taxon>Ichneumonoidea</taxon>
        <taxon>Braconidae</taxon>
        <taxon>Aphidiinae</taxon>
        <taxon>Aphidius</taxon>
    </lineage>
</organism>
<evidence type="ECO:0000313" key="3">
    <source>
        <dbReference type="EMBL" id="KAF7994171.1"/>
    </source>
</evidence>
<dbReference type="InterPro" id="IPR029488">
    <property type="entry name" value="Hmw/CFAP97"/>
</dbReference>
<dbReference type="GO" id="GO:0016018">
    <property type="term" value="F:cyclosporin A binding"/>
    <property type="evidence" value="ECO:0007669"/>
    <property type="project" value="TreeGrafter"/>
</dbReference>
<keyword evidence="4" id="KW-1185">Reference proteome</keyword>
<dbReference type="Gene3D" id="2.40.100.10">
    <property type="entry name" value="Cyclophilin-like"/>
    <property type="match status" value="1"/>
</dbReference>
<dbReference type="InterPro" id="IPR029000">
    <property type="entry name" value="Cyclophilin-like_dom_sf"/>
</dbReference>
<feature type="domain" description="PPIase cyclophilin-type" evidence="2">
    <location>
        <begin position="130"/>
        <end position="267"/>
    </location>
</feature>
<comment type="similarity">
    <text evidence="1">Belongs to the CFAP97 family.</text>
</comment>
<name>A0A834Y0B9_APHGI</name>
<dbReference type="Pfam" id="PF13879">
    <property type="entry name" value="Hmw_CFAP97"/>
    <property type="match status" value="1"/>
</dbReference>
<evidence type="ECO:0000256" key="1">
    <source>
        <dbReference type="ARBA" id="ARBA00008315"/>
    </source>
</evidence>
<dbReference type="PROSITE" id="PS50072">
    <property type="entry name" value="CSA_PPIASE_2"/>
    <property type="match status" value="1"/>
</dbReference>
<dbReference type="Pfam" id="PF00160">
    <property type="entry name" value="Pro_isomerase"/>
    <property type="match status" value="1"/>
</dbReference>
<dbReference type="PANTHER" id="PTHR11071:SF561">
    <property type="entry name" value="PEPTIDYL-PROLYL CIS-TRANS ISOMERASE D-RELATED"/>
    <property type="match status" value="1"/>
</dbReference>
<sequence>MNVETKIDCQPPKISLDTYYDPGKLERNARRVLEIDKENMELLKRLYIISLSRGRFGRVTSDNKDNVQPDVNKNSEYEKIRKENMEIYKSLEKVVPKVVSFFPDKKNKKRNKIIGLRPRCFFEIYNTNRQQNLGAIEIELYTDIVPNICEKFKSLCAVFYKIIYGYLCQFKCDLSVDKIDNKSLNEEMIENNKLLQKHSGPGILSFCKNDSKIFIFNLTFKKLEILDEKNIVFGKVVRAISNIYKIEAVGTKVGKPREKIIIKNCGIR</sequence>
<protein>
    <recommendedName>
        <fullName evidence="2">PPIase cyclophilin-type domain-containing protein</fullName>
    </recommendedName>
</protein>
<evidence type="ECO:0000313" key="4">
    <source>
        <dbReference type="Proteomes" id="UP000639338"/>
    </source>
</evidence>
<dbReference type="Proteomes" id="UP000639338">
    <property type="component" value="Unassembled WGS sequence"/>
</dbReference>
<dbReference type="GO" id="GO:0003755">
    <property type="term" value="F:peptidyl-prolyl cis-trans isomerase activity"/>
    <property type="evidence" value="ECO:0007669"/>
    <property type="project" value="InterPro"/>
</dbReference>
<dbReference type="InterPro" id="IPR002130">
    <property type="entry name" value="Cyclophilin-type_PPIase_dom"/>
</dbReference>
<gene>
    <name evidence="3" type="ORF">HCN44_011440</name>
</gene>
<evidence type="ECO:0000259" key="2">
    <source>
        <dbReference type="PROSITE" id="PS50072"/>
    </source>
</evidence>
<dbReference type="GO" id="GO:0005739">
    <property type="term" value="C:mitochondrion"/>
    <property type="evidence" value="ECO:0007669"/>
    <property type="project" value="TreeGrafter"/>
</dbReference>
<dbReference type="OrthoDB" id="193499at2759"/>
<accession>A0A834Y0B9</accession>
<dbReference type="EMBL" id="JACMRX010000003">
    <property type="protein sequence ID" value="KAF7994171.1"/>
    <property type="molecule type" value="Genomic_DNA"/>
</dbReference>